<dbReference type="Proteomes" id="UP000203302">
    <property type="component" value="Segment"/>
</dbReference>
<evidence type="ECO:0000313" key="1">
    <source>
        <dbReference type="EMBL" id="ANZ49126.1"/>
    </source>
</evidence>
<dbReference type="GeneID" id="29069166"/>
<accession>A0A1B2ICX9</accession>
<protein>
    <submittedName>
        <fullName evidence="1">Putative nuclease SbcCD D subunit</fullName>
    </submittedName>
</protein>
<dbReference type="SUPFAM" id="SSF56300">
    <property type="entry name" value="Metallo-dependent phosphatases"/>
    <property type="match status" value="1"/>
</dbReference>
<proteinExistence type="predicted"/>
<sequence>MKTSKSSMARAIEKIYNVPPKPLDVKRILALSDLHLLHKRVPTWHLVNVTKTLILKAGNTLDAIYIAGDLFEDSRQLRQTDSQEAMGFLSWLLQHCKANDIALRVVEGTPSHDHGQSKVIVELNEAIGADALYLDGIGIFYDPAIQATVGWVQDEYKDRIAANTEAEMAELMATRGLEKVDFFFMHGCFTFQLPVESPRSFNESFWIPRTRLGIYIGHDHREKFFDLIRVTGSVDRLSQGEEEDKGMTLIDFTPTLARNYFLVNTEACPQRSVAASLDHEAQYAKCLAALEYIDTHVSSAIGRFKVEYYRDSPIEEHINRWKREYPFHIEGVRINTDEEEKALEAVFSTETVADERIGPDNVEAVMLNGLEGQQYDLEVVSDVIRSIA</sequence>
<dbReference type="OrthoDB" id="5080at10239"/>
<dbReference type="InterPro" id="IPR029052">
    <property type="entry name" value="Metallo-depent_PP-like"/>
</dbReference>
<name>A0A1B2ICX9_9CAUD</name>
<dbReference type="RefSeq" id="YP_009293012.1">
    <property type="nucleotide sequence ID" value="NC_031127.1"/>
</dbReference>
<dbReference type="Gene3D" id="3.60.21.10">
    <property type="match status" value="1"/>
</dbReference>
<dbReference type="KEGG" id="vg:29069166"/>
<gene>
    <name evidence="1" type="ORF">HUXLEY_44</name>
</gene>
<reference evidence="2" key="1">
    <citation type="submission" date="2016-06" db="EMBL/GenBank/DDBJ databases">
        <authorList>
            <person name="Berg J.A."/>
            <person name="Grossarth S.E."/>
            <person name="Jarvis T.M."/>
            <person name="Merrill B.D."/>
            <person name="Breakwell D.P."/>
            <person name="Hope S."/>
            <person name="Grose J.H."/>
        </authorList>
    </citation>
    <scope>NUCLEOTIDE SEQUENCE [LARGE SCALE GENOMIC DNA]</scope>
</reference>
<organism evidence="1 2">
    <name type="scientific">Erwinia phage vB_EamM_Huxley</name>
    <dbReference type="NCBI Taxonomy" id="1883373"/>
    <lineage>
        <taxon>Viruses</taxon>
        <taxon>Duplodnaviria</taxon>
        <taxon>Heunggongvirae</taxon>
        <taxon>Uroviricota</taxon>
        <taxon>Caudoviricetes</taxon>
        <taxon>Chimalliviridae</taxon>
        <taxon>Machinavirus</taxon>
        <taxon>Machinavirus machina</taxon>
    </lineage>
</organism>
<dbReference type="EMBL" id="KX397368">
    <property type="protein sequence ID" value="ANZ49126.1"/>
    <property type="molecule type" value="Genomic_DNA"/>
</dbReference>
<evidence type="ECO:0000313" key="2">
    <source>
        <dbReference type="Proteomes" id="UP000203302"/>
    </source>
</evidence>